<protein>
    <recommendedName>
        <fullName evidence="5">RING-type domain-containing protein</fullName>
    </recommendedName>
</protein>
<dbReference type="InParanoid" id="A0A409WTC8"/>
<evidence type="ECO:0000259" key="5">
    <source>
        <dbReference type="PROSITE" id="PS50089"/>
    </source>
</evidence>
<comment type="caution">
    <text evidence="6">The sequence shown here is derived from an EMBL/GenBank/DDBJ whole genome shotgun (WGS) entry which is preliminary data.</text>
</comment>
<dbReference type="GO" id="GO:0008270">
    <property type="term" value="F:zinc ion binding"/>
    <property type="evidence" value="ECO:0007669"/>
    <property type="project" value="UniProtKB-KW"/>
</dbReference>
<dbReference type="InterPro" id="IPR017907">
    <property type="entry name" value="Znf_RING_CS"/>
</dbReference>
<dbReference type="Proteomes" id="UP000284706">
    <property type="component" value="Unassembled WGS sequence"/>
</dbReference>
<dbReference type="PROSITE" id="PS00518">
    <property type="entry name" value="ZF_RING_1"/>
    <property type="match status" value="1"/>
</dbReference>
<proteinExistence type="predicted"/>
<dbReference type="SMART" id="SM00184">
    <property type="entry name" value="RING"/>
    <property type="match status" value="1"/>
</dbReference>
<evidence type="ECO:0000256" key="1">
    <source>
        <dbReference type="ARBA" id="ARBA00022723"/>
    </source>
</evidence>
<dbReference type="InterPro" id="IPR018957">
    <property type="entry name" value="Znf_C3HC4_RING-type"/>
</dbReference>
<gene>
    <name evidence="6" type="ORF">CVT26_007111</name>
</gene>
<dbReference type="Gene3D" id="3.30.40.10">
    <property type="entry name" value="Zinc/RING finger domain, C3HC4 (zinc finger)"/>
    <property type="match status" value="1"/>
</dbReference>
<keyword evidence="1" id="KW-0479">Metal-binding</keyword>
<accession>A0A409WTC8</accession>
<evidence type="ECO:0000313" key="6">
    <source>
        <dbReference type="EMBL" id="PPQ81770.1"/>
    </source>
</evidence>
<evidence type="ECO:0000256" key="3">
    <source>
        <dbReference type="ARBA" id="ARBA00022833"/>
    </source>
</evidence>
<reference evidence="6 7" key="1">
    <citation type="journal article" date="2018" name="Evol. Lett.">
        <title>Horizontal gene cluster transfer increased hallucinogenic mushroom diversity.</title>
        <authorList>
            <person name="Reynolds H.T."/>
            <person name="Vijayakumar V."/>
            <person name="Gluck-Thaler E."/>
            <person name="Korotkin H.B."/>
            <person name="Matheny P.B."/>
            <person name="Slot J.C."/>
        </authorList>
    </citation>
    <scope>NUCLEOTIDE SEQUENCE [LARGE SCALE GENOMIC DNA]</scope>
    <source>
        <strain evidence="6 7">SRW20</strain>
    </source>
</reference>
<dbReference type="SUPFAM" id="SSF57850">
    <property type="entry name" value="RING/U-box"/>
    <property type="match status" value="1"/>
</dbReference>
<evidence type="ECO:0000313" key="7">
    <source>
        <dbReference type="Proteomes" id="UP000284706"/>
    </source>
</evidence>
<dbReference type="InterPro" id="IPR013083">
    <property type="entry name" value="Znf_RING/FYVE/PHD"/>
</dbReference>
<dbReference type="CDD" id="cd16449">
    <property type="entry name" value="RING-HC"/>
    <property type="match status" value="1"/>
</dbReference>
<sequence length="268" mass="29922">MQKKKDITKLFPINYDLHNGIHIAESLGNIIACPICHGPLSIVAISRLAECGHVFCNTCLRNWYHHISQGVQEPSSVTLNALGATREDNDFGEDDAINDASIHTEDEVECQPLACPLCRTEILSPPVFADRARQVVGTVNVFLTLFEPLSDREHRLSNNFHRIIDTDQLNQAQHEADYAAFYEPSKSGDPEVVNQEISRLYAASNYIVNIFRSMKACTESYARLVLEERAELQILSDITVRYLERGPTPHALTILTATSSKAIGSRNT</sequence>
<dbReference type="InterPro" id="IPR001841">
    <property type="entry name" value="Znf_RING"/>
</dbReference>
<keyword evidence="3" id="KW-0862">Zinc</keyword>
<dbReference type="EMBL" id="NHYE01004828">
    <property type="protein sequence ID" value="PPQ81770.1"/>
    <property type="molecule type" value="Genomic_DNA"/>
</dbReference>
<dbReference type="PROSITE" id="PS50089">
    <property type="entry name" value="ZF_RING_2"/>
    <property type="match status" value="1"/>
</dbReference>
<dbReference type="OrthoDB" id="1431934at2759"/>
<organism evidence="6 7">
    <name type="scientific">Gymnopilus dilepis</name>
    <dbReference type="NCBI Taxonomy" id="231916"/>
    <lineage>
        <taxon>Eukaryota</taxon>
        <taxon>Fungi</taxon>
        <taxon>Dikarya</taxon>
        <taxon>Basidiomycota</taxon>
        <taxon>Agaricomycotina</taxon>
        <taxon>Agaricomycetes</taxon>
        <taxon>Agaricomycetidae</taxon>
        <taxon>Agaricales</taxon>
        <taxon>Agaricineae</taxon>
        <taxon>Hymenogastraceae</taxon>
        <taxon>Gymnopilus</taxon>
    </lineage>
</organism>
<dbReference type="Pfam" id="PF00097">
    <property type="entry name" value="zf-C3HC4"/>
    <property type="match status" value="1"/>
</dbReference>
<evidence type="ECO:0000256" key="4">
    <source>
        <dbReference type="PROSITE-ProRule" id="PRU00175"/>
    </source>
</evidence>
<dbReference type="AlphaFoldDB" id="A0A409WTC8"/>
<name>A0A409WTC8_9AGAR</name>
<feature type="domain" description="RING-type" evidence="5">
    <location>
        <begin position="33"/>
        <end position="119"/>
    </location>
</feature>
<keyword evidence="7" id="KW-1185">Reference proteome</keyword>
<keyword evidence="2 4" id="KW-0863">Zinc-finger</keyword>
<evidence type="ECO:0000256" key="2">
    <source>
        <dbReference type="ARBA" id="ARBA00022771"/>
    </source>
</evidence>